<protein>
    <submittedName>
        <fullName evidence="2">Uncharacterized protein</fullName>
    </submittedName>
</protein>
<proteinExistence type="predicted"/>
<dbReference type="EMBL" id="ML978074">
    <property type="protein sequence ID" value="KAF2011226.1"/>
    <property type="molecule type" value="Genomic_DNA"/>
</dbReference>
<organism evidence="2 3">
    <name type="scientific">Aaosphaeria arxii CBS 175.79</name>
    <dbReference type="NCBI Taxonomy" id="1450172"/>
    <lineage>
        <taxon>Eukaryota</taxon>
        <taxon>Fungi</taxon>
        <taxon>Dikarya</taxon>
        <taxon>Ascomycota</taxon>
        <taxon>Pezizomycotina</taxon>
        <taxon>Dothideomycetes</taxon>
        <taxon>Pleosporomycetidae</taxon>
        <taxon>Pleosporales</taxon>
        <taxon>Pleosporales incertae sedis</taxon>
        <taxon>Aaosphaeria</taxon>
    </lineage>
</organism>
<sequence>MLNHFLLLCLTATIILVASAEMNMEAHLLPRQTTPTMAPNWTTDTACSFSIMVREYCSRSSNTSNPSASVLIPTIRDSTGSELPFRVLERDFDPYLEPLSPLAAYNLTGVIDAYRIGLLWDREVGFLHTSFYIEGGGKPTMLFKTRWCEWSEGAEAPKDGEKEKRGCGYCDRMTGNDWAGGNELGNRSCMDGGTGRTRVMNCYFNCKR</sequence>
<keyword evidence="1" id="KW-0732">Signal</keyword>
<reference evidence="2" key="1">
    <citation type="journal article" date="2020" name="Stud. Mycol.">
        <title>101 Dothideomycetes genomes: a test case for predicting lifestyles and emergence of pathogens.</title>
        <authorList>
            <person name="Haridas S."/>
            <person name="Albert R."/>
            <person name="Binder M."/>
            <person name="Bloem J."/>
            <person name="Labutti K."/>
            <person name="Salamov A."/>
            <person name="Andreopoulos B."/>
            <person name="Baker S."/>
            <person name="Barry K."/>
            <person name="Bills G."/>
            <person name="Bluhm B."/>
            <person name="Cannon C."/>
            <person name="Castanera R."/>
            <person name="Culley D."/>
            <person name="Daum C."/>
            <person name="Ezra D."/>
            <person name="Gonzalez J."/>
            <person name="Henrissat B."/>
            <person name="Kuo A."/>
            <person name="Liang C."/>
            <person name="Lipzen A."/>
            <person name="Lutzoni F."/>
            <person name="Magnuson J."/>
            <person name="Mondo S."/>
            <person name="Nolan M."/>
            <person name="Ohm R."/>
            <person name="Pangilinan J."/>
            <person name="Park H.-J."/>
            <person name="Ramirez L."/>
            <person name="Alfaro M."/>
            <person name="Sun H."/>
            <person name="Tritt A."/>
            <person name="Yoshinaga Y."/>
            <person name="Zwiers L.-H."/>
            <person name="Turgeon B."/>
            <person name="Goodwin S."/>
            <person name="Spatafora J."/>
            <person name="Crous P."/>
            <person name="Grigoriev I."/>
        </authorList>
    </citation>
    <scope>NUCLEOTIDE SEQUENCE</scope>
    <source>
        <strain evidence="2">CBS 175.79</strain>
    </source>
</reference>
<dbReference type="Proteomes" id="UP000799778">
    <property type="component" value="Unassembled WGS sequence"/>
</dbReference>
<evidence type="ECO:0000313" key="2">
    <source>
        <dbReference type="EMBL" id="KAF2011226.1"/>
    </source>
</evidence>
<feature type="chain" id="PRO_5025640199" evidence="1">
    <location>
        <begin position="21"/>
        <end position="208"/>
    </location>
</feature>
<evidence type="ECO:0000256" key="1">
    <source>
        <dbReference type="SAM" id="SignalP"/>
    </source>
</evidence>
<dbReference type="GeneID" id="54283528"/>
<dbReference type="RefSeq" id="XP_033379565.1">
    <property type="nucleotide sequence ID" value="XM_033526131.1"/>
</dbReference>
<gene>
    <name evidence="2" type="ORF">BU24DRAFT_412916</name>
</gene>
<dbReference type="AlphaFoldDB" id="A0A6A5XEG8"/>
<evidence type="ECO:0000313" key="3">
    <source>
        <dbReference type="Proteomes" id="UP000799778"/>
    </source>
</evidence>
<keyword evidence="3" id="KW-1185">Reference proteome</keyword>
<accession>A0A6A5XEG8</accession>
<name>A0A6A5XEG8_9PLEO</name>
<feature type="signal peptide" evidence="1">
    <location>
        <begin position="1"/>
        <end position="20"/>
    </location>
</feature>